<dbReference type="eggNOG" id="COG2854">
    <property type="taxonomic scope" value="Bacteria"/>
</dbReference>
<dbReference type="PANTHER" id="PTHR36573:SF1">
    <property type="entry name" value="INTERMEMBRANE PHOSPHOLIPID TRANSPORT SYSTEM BINDING PROTEIN MLAC"/>
    <property type="match status" value="1"/>
</dbReference>
<dbReference type="InParanoid" id="A0LFA2"/>
<gene>
    <name evidence="2" type="ordered locus">Sfum_0404</name>
</gene>
<dbReference type="InterPro" id="IPR042245">
    <property type="entry name" value="Tgt2/MlaC_sf"/>
</dbReference>
<evidence type="ECO:0000313" key="2">
    <source>
        <dbReference type="EMBL" id="ABK16104.1"/>
    </source>
</evidence>
<name>A0LFA2_SYNFM</name>
<keyword evidence="3" id="KW-1185">Reference proteome</keyword>
<dbReference type="PIRSF" id="PIRSF004649">
    <property type="entry name" value="MlaC"/>
    <property type="match status" value="1"/>
</dbReference>
<dbReference type="Proteomes" id="UP000001784">
    <property type="component" value="Chromosome"/>
</dbReference>
<dbReference type="Pfam" id="PF05494">
    <property type="entry name" value="MlaC"/>
    <property type="match status" value="1"/>
</dbReference>
<evidence type="ECO:0000256" key="1">
    <source>
        <dbReference type="SAM" id="SignalP"/>
    </source>
</evidence>
<evidence type="ECO:0000313" key="3">
    <source>
        <dbReference type="Proteomes" id="UP000001784"/>
    </source>
</evidence>
<feature type="chain" id="PRO_5002626699" evidence="1">
    <location>
        <begin position="24"/>
        <end position="201"/>
    </location>
</feature>
<dbReference type="AlphaFoldDB" id="A0LFA2"/>
<protein>
    <submittedName>
        <fullName evidence="2">Toluene tolerance family protein</fullName>
    </submittedName>
</protein>
<organism evidence="2 3">
    <name type="scientific">Syntrophobacter fumaroxidans (strain DSM 10017 / MPOB)</name>
    <dbReference type="NCBI Taxonomy" id="335543"/>
    <lineage>
        <taxon>Bacteria</taxon>
        <taxon>Pseudomonadati</taxon>
        <taxon>Thermodesulfobacteriota</taxon>
        <taxon>Syntrophobacteria</taxon>
        <taxon>Syntrophobacterales</taxon>
        <taxon>Syntrophobacteraceae</taxon>
        <taxon>Syntrophobacter</taxon>
    </lineage>
</organism>
<sequence precursor="true">MVGKMVIALLLAASLFIAAPASAGEPMEQLRVSVEKVVEILKDPSLKSPDRMLERRNRIFKVVEERFDFSEMAKRCLGEFWPKISEAEQREFEVAFASLLETSYIATIERFDEESVVFEEERPKGRQYFVVHTAVVSGGRSISVDYSVRNVNGQWLVYDVNIEEVSLVAGYRVRFAETFRREGFRGLMKKIAEEAGGPGKG</sequence>
<accession>A0LFA2</accession>
<dbReference type="EMBL" id="CP000478">
    <property type="protein sequence ID" value="ABK16104.1"/>
    <property type="molecule type" value="Genomic_DNA"/>
</dbReference>
<dbReference type="HOGENOM" id="CLU_094502_2_0_7"/>
<dbReference type="OrthoDB" id="9798905at2"/>
<dbReference type="KEGG" id="sfu:Sfum_0404"/>
<dbReference type="Gene3D" id="3.10.450.710">
    <property type="entry name" value="Tgt2/MlaC"/>
    <property type="match status" value="1"/>
</dbReference>
<keyword evidence="1" id="KW-0732">Signal</keyword>
<feature type="signal peptide" evidence="1">
    <location>
        <begin position="1"/>
        <end position="23"/>
    </location>
</feature>
<dbReference type="FunCoup" id="A0LFA2">
    <property type="interactions" value="124"/>
</dbReference>
<dbReference type="PANTHER" id="PTHR36573">
    <property type="entry name" value="INTERMEMBRANE PHOSPHOLIPID TRANSPORT SYSTEM BINDING PROTEIN MLAC"/>
    <property type="match status" value="1"/>
</dbReference>
<proteinExistence type="predicted"/>
<reference evidence="2 3" key="1">
    <citation type="submission" date="2006-10" db="EMBL/GenBank/DDBJ databases">
        <title>Complete sequence of Syntrophobacter fumaroxidans MPOB.</title>
        <authorList>
            <consortium name="US DOE Joint Genome Institute"/>
            <person name="Copeland A."/>
            <person name="Lucas S."/>
            <person name="Lapidus A."/>
            <person name="Barry K."/>
            <person name="Detter J.C."/>
            <person name="Glavina del Rio T."/>
            <person name="Hammon N."/>
            <person name="Israni S."/>
            <person name="Pitluck S."/>
            <person name="Goltsman E.G."/>
            <person name="Martinez M."/>
            <person name="Schmutz J."/>
            <person name="Larimer F."/>
            <person name="Land M."/>
            <person name="Hauser L."/>
            <person name="Kyrpides N."/>
            <person name="Kim E."/>
            <person name="Boone D.R."/>
            <person name="Brockman F."/>
            <person name="Culley D."/>
            <person name="Ferry J."/>
            <person name="Gunsalus R."/>
            <person name="McInerney M.J."/>
            <person name="Morrison M."/>
            <person name="Plugge C."/>
            <person name="Rohlin L."/>
            <person name="Scholten J."/>
            <person name="Sieber J."/>
            <person name="Stams A.J.M."/>
            <person name="Worm P."/>
            <person name="Henstra A.M."/>
            <person name="Richardson P."/>
        </authorList>
    </citation>
    <scope>NUCLEOTIDE SEQUENCE [LARGE SCALE GENOMIC DNA]</scope>
    <source>
        <strain evidence="3">DSM 10017 / MPOB</strain>
    </source>
</reference>
<dbReference type="RefSeq" id="WP_011697277.1">
    <property type="nucleotide sequence ID" value="NC_008554.1"/>
</dbReference>
<dbReference type="InterPro" id="IPR008869">
    <property type="entry name" value="MlaC/ttg2D"/>
</dbReference>
<dbReference type="STRING" id="335543.Sfum_0404"/>